<dbReference type="InterPro" id="IPR038492">
    <property type="entry name" value="GBBH-like_N_sf"/>
</dbReference>
<dbReference type="AlphaFoldDB" id="A0A7Y7YAX4"/>
<feature type="domain" description="Gamma-butyrobetaine hydroxylase-like N-terminal" evidence="3">
    <location>
        <begin position="11"/>
        <end position="88"/>
    </location>
</feature>
<name>A0A7Y7YAX4_9PSED</name>
<keyword evidence="2" id="KW-0408">Iron</keyword>
<dbReference type="PANTHER" id="PTHR35303:SF8">
    <property type="entry name" value="GAMMA-BUTYROBETAINE HYDROXYLASE-LIKE N-TERMINAL DOMAIN-CONTAINING PROTEIN"/>
    <property type="match status" value="1"/>
</dbReference>
<gene>
    <name evidence="4" type="ORF">HX876_08515</name>
</gene>
<keyword evidence="1" id="KW-0479">Metal-binding</keyword>
<dbReference type="PANTHER" id="PTHR35303">
    <property type="entry name" value="OS02G0197800 PROTEIN"/>
    <property type="match status" value="1"/>
</dbReference>
<dbReference type="Proteomes" id="UP000520592">
    <property type="component" value="Unassembled WGS sequence"/>
</dbReference>
<dbReference type="EMBL" id="JACAQD010000010">
    <property type="protein sequence ID" value="NWC32431.1"/>
    <property type="molecule type" value="Genomic_DNA"/>
</dbReference>
<evidence type="ECO:0000256" key="2">
    <source>
        <dbReference type="ARBA" id="ARBA00023004"/>
    </source>
</evidence>
<dbReference type="Pfam" id="PF06155">
    <property type="entry name" value="GBBH-like_N"/>
    <property type="match status" value="1"/>
</dbReference>
<sequence>MMQPLAVRNVRGEGHLLLTWADGQQPLAYARLRAACPCAQCRAARLQGRIDMVAAEVRLVEINLQGYGVQLVFDDGHQQGIYPWIYLRELG</sequence>
<dbReference type="GO" id="GO:0046872">
    <property type="term" value="F:metal ion binding"/>
    <property type="evidence" value="ECO:0007669"/>
    <property type="project" value="UniProtKB-KW"/>
</dbReference>
<dbReference type="Gene3D" id="3.30.2020.30">
    <property type="match status" value="1"/>
</dbReference>
<proteinExistence type="predicted"/>
<evidence type="ECO:0000256" key="1">
    <source>
        <dbReference type="ARBA" id="ARBA00022723"/>
    </source>
</evidence>
<dbReference type="InterPro" id="IPR010376">
    <property type="entry name" value="GBBH-like_N"/>
</dbReference>
<evidence type="ECO:0000259" key="3">
    <source>
        <dbReference type="Pfam" id="PF06155"/>
    </source>
</evidence>
<reference evidence="4 5" key="1">
    <citation type="submission" date="2020-04" db="EMBL/GenBank/DDBJ databases">
        <title>Molecular characterization of pseudomonads from Agaricus bisporus reveal novel blotch 2 pathogens in Western Europe.</title>
        <authorList>
            <person name="Taparia T."/>
            <person name="Krijger M."/>
            <person name="Haynes E."/>
            <person name="Elpinstone J.G."/>
            <person name="Noble R."/>
            <person name="Van Der Wolf J."/>
        </authorList>
    </citation>
    <scope>NUCLEOTIDE SEQUENCE [LARGE SCALE GENOMIC DNA]</scope>
    <source>
        <strain evidence="4 5">IPO3737</strain>
    </source>
</reference>
<organism evidence="4 5">
    <name type="scientific">Pseudomonas gingeri</name>
    <dbReference type="NCBI Taxonomy" id="117681"/>
    <lineage>
        <taxon>Bacteria</taxon>
        <taxon>Pseudomonadati</taxon>
        <taxon>Pseudomonadota</taxon>
        <taxon>Gammaproteobacteria</taxon>
        <taxon>Pseudomonadales</taxon>
        <taxon>Pseudomonadaceae</taxon>
        <taxon>Pseudomonas</taxon>
    </lineage>
</organism>
<accession>A0A7Y7YAX4</accession>
<protein>
    <submittedName>
        <fullName evidence="4">DUF971 domain-containing protein</fullName>
    </submittedName>
</protein>
<evidence type="ECO:0000313" key="4">
    <source>
        <dbReference type="EMBL" id="NWC32431.1"/>
    </source>
</evidence>
<comment type="caution">
    <text evidence="4">The sequence shown here is derived from an EMBL/GenBank/DDBJ whole genome shotgun (WGS) entry which is preliminary data.</text>
</comment>
<evidence type="ECO:0000313" key="5">
    <source>
        <dbReference type="Proteomes" id="UP000520592"/>
    </source>
</evidence>